<sequence length="127" mass="13723">MNTTNVVNILEAPSKRLNVAALLPPDFPFQEDFGGASSLLASIANENIVEHLGLIGGELAVLADLRRQRASSDCTPGAFITLALDADIKRSQENVTLLQTSIAEMTIWAREAVRLMHEATDWAYSAA</sequence>
<dbReference type="RefSeq" id="WP_135244903.1">
    <property type="nucleotide sequence ID" value="NZ_SIHO01000001.1"/>
</dbReference>
<dbReference type="Proteomes" id="UP000297737">
    <property type="component" value="Unassembled WGS sequence"/>
</dbReference>
<keyword evidence="2" id="KW-1185">Reference proteome</keyword>
<protein>
    <submittedName>
        <fullName evidence="1">Uncharacterized protein</fullName>
    </submittedName>
</protein>
<evidence type="ECO:0000313" key="1">
    <source>
        <dbReference type="EMBL" id="TFU06179.1"/>
    </source>
</evidence>
<gene>
    <name evidence="1" type="ORF">EUV02_03975</name>
</gene>
<dbReference type="AlphaFoldDB" id="A0A4Y9ESJ5"/>
<reference evidence="1 2" key="1">
    <citation type="submission" date="2019-02" db="EMBL/GenBank/DDBJ databases">
        <title>Polymorphobacter sp. isolated from the lake at the Tibet of China.</title>
        <authorList>
            <person name="Li A."/>
        </authorList>
    </citation>
    <scope>NUCLEOTIDE SEQUENCE [LARGE SCALE GENOMIC DNA]</scope>
    <source>
        <strain evidence="1 2">DJ1R-1</strain>
    </source>
</reference>
<comment type="caution">
    <text evidence="1">The sequence shown here is derived from an EMBL/GenBank/DDBJ whole genome shotgun (WGS) entry which is preliminary data.</text>
</comment>
<organism evidence="1 2">
    <name type="scientific">Glacieibacterium arshaanense</name>
    <dbReference type="NCBI Taxonomy" id="2511025"/>
    <lineage>
        <taxon>Bacteria</taxon>
        <taxon>Pseudomonadati</taxon>
        <taxon>Pseudomonadota</taxon>
        <taxon>Alphaproteobacteria</taxon>
        <taxon>Sphingomonadales</taxon>
        <taxon>Sphingosinicellaceae</taxon>
        <taxon>Glacieibacterium</taxon>
    </lineage>
</organism>
<evidence type="ECO:0000313" key="2">
    <source>
        <dbReference type="Proteomes" id="UP000297737"/>
    </source>
</evidence>
<proteinExistence type="predicted"/>
<dbReference type="EMBL" id="SIHO01000001">
    <property type="protein sequence ID" value="TFU06179.1"/>
    <property type="molecule type" value="Genomic_DNA"/>
</dbReference>
<accession>A0A4Y9ESJ5</accession>
<name>A0A4Y9ESJ5_9SPHN</name>